<comment type="caution">
    <text evidence="1">The sequence shown here is derived from an EMBL/GenBank/DDBJ whole genome shotgun (WGS) entry which is preliminary data.</text>
</comment>
<organism evidence="1 2">
    <name type="scientific">Colletotrichum liriopes</name>
    <dbReference type="NCBI Taxonomy" id="708192"/>
    <lineage>
        <taxon>Eukaryota</taxon>
        <taxon>Fungi</taxon>
        <taxon>Dikarya</taxon>
        <taxon>Ascomycota</taxon>
        <taxon>Pezizomycotina</taxon>
        <taxon>Sordariomycetes</taxon>
        <taxon>Hypocreomycetidae</taxon>
        <taxon>Glomerellales</taxon>
        <taxon>Glomerellaceae</taxon>
        <taxon>Colletotrichum</taxon>
        <taxon>Colletotrichum spaethianum species complex</taxon>
    </lineage>
</organism>
<reference evidence="1 2" key="1">
    <citation type="submission" date="2021-07" db="EMBL/GenBank/DDBJ databases">
        <title>Genome data of Colletotrichum spaethianum.</title>
        <authorList>
            <person name="Utami Y.D."/>
            <person name="Hiruma K."/>
        </authorList>
    </citation>
    <scope>NUCLEOTIDE SEQUENCE [LARGE SCALE GENOMIC DNA]</scope>
    <source>
        <strain evidence="1 2">MAFF 242679</strain>
    </source>
</reference>
<dbReference type="EMBL" id="BPPX01000020">
    <property type="protein sequence ID" value="GJC86162.1"/>
    <property type="molecule type" value="Genomic_DNA"/>
</dbReference>
<sequence>MGKAIERLRTYSASLDGNSTCIYMNYANPEQDVIGSYGAKNAKFLKETAAKYDPTGFFQTGCLVNGSQMSFITFINLDDLQTFKGCIHAPKVRMEFLAPVASIPSSCNQIHHLLPSPG</sequence>
<protein>
    <submittedName>
        <fullName evidence="1">Uncharacterized protein</fullName>
    </submittedName>
</protein>
<gene>
    <name evidence="1" type="ORF">ColLi_09000</name>
</gene>
<name>A0AA37GTD1_9PEZI</name>
<evidence type="ECO:0000313" key="1">
    <source>
        <dbReference type="EMBL" id="GJC86162.1"/>
    </source>
</evidence>
<dbReference type="AlphaFoldDB" id="A0AA37GTD1"/>
<dbReference type="Proteomes" id="UP001055172">
    <property type="component" value="Unassembled WGS sequence"/>
</dbReference>
<proteinExistence type="predicted"/>
<accession>A0AA37GTD1</accession>
<evidence type="ECO:0000313" key="2">
    <source>
        <dbReference type="Proteomes" id="UP001055172"/>
    </source>
</evidence>
<keyword evidence="2" id="KW-1185">Reference proteome</keyword>